<dbReference type="Proteomes" id="UP001055093">
    <property type="component" value="Unassembled WGS sequence"/>
</dbReference>
<evidence type="ECO:0000313" key="2">
    <source>
        <dbReference type="Proteomes" id="UP001055093"/>
    </source>
</evidence>
<protein>
    <submittedName>
        <fullName evidence="1">Uncharacterized protein</fullName>
    </submittedName>
</protein>
<accession>A0ABQ4UQP1</accession>
<sequence length="30" mass="3295">MLRPPAGTLLEALRFPDSPMEHSMNKKGVA</sequence>
<reference evidence="1" key="2">
    <citation type="submission" date="2021-08" db="EMBL/GenBank/DDBJ databases">
        <authorList>
            <person name="Tani A."/>
            <person name="Ola A."/>
            <person name="Ogura Y."/>
            <person name="Katsura K."/>
            <person name="Hayashi T."/>
        </authorList>
    </citation>
    <scope>NUCLEOTIDE SEQUENCE</scope>
    <source>
        <strain evidence="1">DSM 14458</strain>
    </source>
</reference>
<evidence type="ECO:0000313" key="1">
    <source>
        <dbReference type="EMBL" id="GJE74129.1"/>
    </source>
</evidence>
<dbReference type="EMBL" id="BPRE01000002">
    <property type="protein sequence ID" value="GJE74129.1"/>
    <property type="molecule type" value="Genomic_DNA"/>
</dbReference>
<name>A0ABQ4UQP1_9HYPH</name>
<keyword evidence="2" id="KW-1185">Reference proteome</keyword>
<proteinExistence type="predicted"/>
<organism evidence="1 2">
    <name type="scientific">Methylorubrum suomiense</name>
    <dbReference type="NCBI Taxonomy" id="144191"/>
    <lineage>
        <taxon>Bacteria</taxon>
        <taxon>Pseudomonadati</taxon>
        <taxon>Pseudomonadota</taxon>
        <taxon>Alphaproteobacteria</taxon>
        <taxon>Hyphomicrobiales</taxon>
        <taxon>Methylobacteriaceae</taxon>
        <taxon>Methylorubrum</taxon>
    </lineage>
</organism>
<comment type="caution">
    <text evidence="1">The sequence shown here is derived from an EMBL/GenBank/DDBJ whole genome shotgun (WGS) entry which is preliminary data.</text>
</comment>
<reference evidence="1" key="1">
    <citation type="journal article" date="2021" name="Front. Microbiol.">
        <title>Comprehensive Comparative Genomics and Phenotyping of Methylobacterium Species.</title>
        <authorList>
            <person name="Alessa O."/>
            <person name="Ogura Y."/>
            <person name="Fujitani Y."/>
            <person name="Takami H."/>
            <person name="Hayashi T."/>
            <person name="Sahin N."/>
            <person name="Tani A."/>
        </authorList>
    </citation>
    <scope>NUCLEOTIDE SEQUENCE</scope>
    <source>
        <strain evidence="1">DSM 14458</strain>
    </source>
</reference>
<gene>
    <name evidence="1" type="ORF">BGCPKDLD_0697</name>
</gene>